<evidence type="ECO:0000313" key="13">
    <source>
        <dbReference type="Proteomes" id="UP000594001"/>
    </source>
</evidence>
<evidence type="ECO:0000256" key="5">
    <source>
        <dbReference type="ARBA" id="ARBA00022842"/>
    </source>
</evidence>
<dbReference type="Pfam" id="PF01648">
    <property type="entry name" value="ACPS"/>
    <property type="match status" value="1"/>
</dbReference>
<dbReference type="KEGG" id="pbal:CPBP_00506"/>
<dbReference type="EC" id="2.7.8.7" evidence="10"/>
<dbReference type="GO" id="GO:0005737">
    <property type="term" value="C:cytoplasm"/>
    <property type="evidence" value="ECO:0007669"/>
    <property type="project" value="UniProtKB-SubCell"/>
</dbReference>
<evidence type="ECO:0000256" key="8">
    <source>
        <dbReference type="ARBA" id="ARBA00050875"/>
    </source>
</evidence>
<comment type="catalytic activity">
    <reaction evidence="8 10">
        <text>apo-[ACP] + CoA = holo-[ACP] + adenosine 3',5'-bisphosphate + H(+)</text>
        <dbReference type="Rhea" id="RHEA:12068"/>
        <dbReference type="Rhea" id="RHEA-COMP:9685"/>
        <dbReference type="Rhea" id="RHEA-COMP:9690"/>
        <dbReference type="ChEBI" id="CHEBI:15378"/>
        <dbReference type="ChEBI" id="CHEBI:29999"/>
        <dbReference type="ChEBI" id="CHEBI:57287"/>
        <dbReference type="ChEBI" id="CHEBI:58343"/>
        <dbReference type="ChEBI" id="CHEBI:64479"/>
        <dbReference type="EC" id="2.7.8.7"/>
    </reaction>
</comment>
<evidence type="ECO:0000313" key="12">
    <source>
        <dbReference type="EMBL" id="QOL19739.1"/>
    </source>
</evidence>
<dbReference type="InterPro" id="IPR002582">
    <property type="entry name" value="ACPS"/>
</dbReference>
<dbReference type="GO" id="GO:0008897">
    <property type="term" value="F:holo-[acyl-carrier-protein] synthase activity"/>
    <property type="evidence" value="ECO:0007669"/>
    <property type="project" value="UniProtKB-UniRule"/>
</dbReference>
<gene>
    <name evidence="10 12" type="primary">acpS</name>
    <name evidence="12" type="ORF">CPBP_00506</name>
</gene>
<feature type="binding site" evidence="10">
    <location>
        <position position="59"/>
    </location>
    <ligand>
        <name>Mg(2+)</name>
        <dbReference type="ChEBI" id="CHEBI:18420"/>
    </ligand>
</feature>
<dbReference type="Gene3D" id="3.90.470.20">
    <property type="entry name" value="4'-phosphopantetheinyl transferase domain"/>
    <property type="match status" value="1"/>
</dbReference>
<keyword evidence="10" id="KW-0963">Cytoplasm</keyword>
<comment type="function">
    <text evidence="9">Transfers the 4'-phosphopantetheine moiety from coenzyme A to the 'Ser-36' of acyl-carrier-protein.</text>
</comment>
<dbReference type="RefSeq" id="WP_350332482.1">
    <property type="nucleotide sequence ID" value="NZ_CP054719.1"/>
</dbReference>
<sequence length="131" mass="14882">MILGVGTDIVQIERIRKTYDQFSDRFLKRCFHPSEIKEFNEASSAQKIPFLAKRFAAKEAVAKAFGTGFVDQVRLSQIYVVRNKLGKPEVRLDGETAVFFETLYLGPKKIHLSLSDEVAYAIAFVIIETYS</sequence>
<comment type="cofactor">
    <cofactor evidence="10">
        <name>Mg(2+)</name>
        <dbReference type="ChEBI" id="CHEBI:18420"/>
    </cofactor>
</comment>
<dbReference type="NCBIfam" id="TIGR00556">
    <property type="entry name" value="pantethn_trn"/>
    <property type="match status" value="1"/>
</dbReference>
<protein>
    <recommendedName>
        <fullName evidence="10">Holo-[acyl-carrier-protein] synthase</fullName>
        <shortName evidence="10">Holo-ACP synthase</shortName>
        <ecNumber evidence="10">2.7.8.7</ecNumber>
    </recommendedName>
    <alternativeName>
        <fullName evidence="10">4'-phosphopantetheinyl transferase AcpS</fullName>
    </alternativeName>
</protein>
<dbReference type="NCBIfam" id="TIGR00516">
    <property type="entry name" value="acpS"/>
    <property type="match status" value="1"/>
</dbReference>
<evidence type="ECO:0000259" key="11">
    <source>
        <dbReference type="Pfam" id="PF01648"/>
    </source>
</evidence>
<dbReference type="AlphaFoldDB" id="A0A7L9RT70"/>
<proteinExistence type="inferred from homology"/>
<keyword evidence="4 10" id="KW-0276">Fatty acid metabolism</keyword>
<keyword evidence="5 10" id="KW-0460">Magnesium</keyword>
<dbReference type="InterPro" id="IPR004568">
    <property type="entry name" value="Ppantetheine-prot_Trfase_dom"/>
</dbReference>
<keyword evidence="3 10" id="KW-0479">Metal-binding</keyword>
<evidence type="ECO:0000256" key="9">
    <source>
        <dbReference type="ARBA" id="ARBA00054726"/>
    </source>
</evidence>
<reference evidence="12 13" key="1">
    <citation type="submission" date="2020-06" db="EMBL/GenBank/DDBJ databases">
        <title>The endosymbiont of the kinetoplastid Bodo saltans is a Paracaedibacter-like alpha-proteobacterium possessing a putative toxin-antitoxin system.</title>
        <authorList>
            <person name="Midha S."/>
            <person name="Rigden D.J."/>
            <person name="Siozios S."/>
            <person name="Hurst G.D.D."/>
            <person name="Jackson A.P."/>
        </authorList>
    </citation>
    <scope>NUCLEOTIDE SEQUENCE [LARGE SCALE GENOMIC DNA]</scope>
    <source>
        <strain evidence="12">Lake Konstanz</strain>
    </source>
</reference>
<comment type="subcellular location">
    <subcellularLocation>
        <location evidence="10">Cytoplasm</location>
    </subcellularLocation>
</comment>
<dbReference type="GO" id="GO:0006633">
    <property type="term" value="P:fatty acid biosynthetic process"/>
    <property type="evidence" value="ECO:0007669"/>
    <property type="project" value="UniProtKB-UniRule"/>
</dbReference>
<evidence type="ECO:0000256" key="7">
    <source>
        <dbReference type="ARBA" id="ARBA00023160"/>
    </source>
</evidence>
<dbReference type="HAMAP" id="MF_00101">
    <property type="entry name" value="AcpS"/>
    <property type="match status" value="1"/>
</dbReference>
<evidence type="ECO:0000256" key="10">
    <source>
        <dbReference type="HAMAP-Rule" id="MF_00101"/>
    </source>
</evidence>
<dbReference type="GO" id="GO:0000287">
    <property type="term" value="F:magnesium ion binding"/>
    <property type="evidence" value="ECO:0007669"/>
    <property type="project" value="UniProtKB-UniRule"/>
</dbReference>
<comment type="similarity">
    <text evidence="10">Belongs to the P-Pant transferase superfamily. AcpS family.</text>
</comment>
<evidence type="ECO:0000256" key="2">
    <source>
        <dbReference type="ARBA" id="ARBA00022679"/>
    </source>
</evidence>
<dbReference type="EMBL" id="CP054719">
    <property type="protein sequence ID" value="QOL19739.1"/>
    <property type="molecule type" value="Genomic_DNA"/>
</dbReference>
<evidence type="ECO:0000256" key="1">
    <source>
        <dbReference type="ARBA" id="ARBA00022516"/>
    </source>
</evidence>
<comment type="function">
    <text evidence="10">Transfers the 4'-phosphopantetheine moiety from coenzyme A to a Ser of acyl-carrier-protein.</text>
</comment>
<name>A0A7L9RT70_9PROT</name>
<keyword evidence="6 10" id="KW-0443">Lipid metabolism</keyword>
<feature type="binding site" evidence="10">
    <location>
        <position position="8"/>
    </location>
    <ligand>
        <name>Mg(2+)</name>
        <dbReference type="ChEBI" id="CHEBI:18420"/>
    </ligand>
</feature>
<dbReference type="Proteomes" id="UP000594001">
    <property type="component" value="Chromosome"/>
</dbReference>
<evidence type="ECO:0000256" key="6">
    <source>
        <dbReference type="ARBA" id="ARBA00023098"/>
    </source>
</evidence>
<accession>A0A7L9RT70</accession>
<evidence type="ECO:0000256" key="4">
    <source>
        <dbReference type="ARBA" id="ARBA00022832"/>
    </source>
</evidence>
<keyword evidence="1 10" id="KW-0444">Lipid biosynthesis</keyword>
<dbReference type="InterPro" id="IPR037143">
    <property type="entry name" value="4-PPantetheinyl_Trfase_dom_sf"/>
</dbReference>
<keyword evidence="13" id="KW-1185">Reference proteome</keyword>
<feature type="domain" description="4'-phosphopantetheinyl transferase" evidence="11">
    <location>
        <begin position="4"/>
        <end position="103"/>
    </location>
</feature>
<keyword evidence="2 10" id="KW-0808">Transferase</keyword>
<organism evidence="12 13">
    <name type="scientific">Candidatus Bodocaedibacter vickermanii</name>
    <dbReference type="NCBI Taxonomy" id="2741701"/>
    <lineage>
        <taxon>Bacteria</taxon>
        <taxon>Pseudomonadati</taxon>
        <taxon>Pseudomonadota</taxon>
        <taxon>Alphaproteobacteria</taxon>
        <taxon>Holosporales</taxon>
        <taxon>Candidatus Paracaedibacteraceae</taxon>
        <taxon>Candidatus Bodocaedibacter</taxon>
    </lineage>
</organism>
<dbReference type="InterPro" id="IPR008278">
    <property type="entry name" value="4-PPantetheinyl_Trfase_dom"/>
</dbReference>
<dbReference type="FunFam" id="3.90.470.20:FF:000001">
    <property type="entry name" value="Holo-[acyl-carrier-protein] synthase"/>
    <property type="match status" value="1"/>
</dbReference>
<dbReference type="SUPFAM" id="SSF56214">
    <property type="entry name" value="4'-phosphopantetheinyl transferase"/>
    <property type="match status" value="1"/>
</dbReference>
<evidence type="ECO:0000256" key="3">
    <source>
        <dbReference type="ARBA" id="ARBA00022723"/>
    </source>
</evidence>
<keyword evidence="7 10" id="KW-0275">Fatty acid biosynthesis</keyword>